<reference evidence="2 4" key="2">
    <citation type="submission" date="2018-12" db="EMBL/GenBank/DDBJ databases">
        <authorList>
            <consortium name="Pathogen Informatics"/>
        </authorList>
    </citation>
    <scope>NUCLEOTIDE SEQUENCE [LARGE SCALE GENOMIC DNA]</scope>
    <source>
        <strain evidence="2 4">NCTC12735</strain>
        <plasmid evidence="4">24</plasmid>
    </source>
</reference>
<evidence type="ECO:0000313" key="4">
    <source>
        <dbReference type="Proteomes" id="UP000281170"/>
    </source>
</evidence>
<dbReference type="SUPFAM" id="SSF53335">
    <property type="entry name" value="S-adenosyl-L-methionine-dependent methyltransferases"/>
    <property type="match status" value="1"/>
</dbReference>
<dbReference type="OrthoDB" id="9782445at2"/>
<dbReference type="PATRIC" id="fig|45056.6.peg.1956"/>
<accession>A0A0W0R0J7</accession>
<keyword evidence="2" id="KW-0614">Plasmid</keyword>
<evidence type="ECO:0008006" key="5">
    <source>
        <dbReference type="Google" id="ProtNLM"/>
    </source>
</evidence>
<organism evidence="1 3">
    <name type="scientific">Legionella adelaidensis</name>
    <dbReference type="NCBI Taxonomy" id="45056"/>
    <lineage>
        <taxon>Bacteria</taxon>
        <taxon>Pseudomonadati</taxon>
        <taxon>Pseudomonadota</taxon>
        <taxon>Gammaproteobacteria</taxon>
        <taxon>Legionellales</taxon>
        <taxon>Legionellaceae</taxon>
        <taxon>Legionella</taxon>
    </lineage>
</organism>
<keyword evidence="3" id="KW-1185">Reference proteome</keyword>
<dbReference type="Proteomes" id="UP000054859">
    <property type="component" value="Unassembled WGS sequence"/>
</dbReference>
<sequence length="261" mass="30206">MDRVIHLNKIHHRSKERIRDLGEVFTPEHYVEEMLGLLSDNSDFSWSDEEIAFFEPCCGHGNIVLAILEKRLAAFFDKAIDFHLGEHAAYYALANAINTLWAIDIDTDNIFDCRSRIARRAVYFLCQNLSIGVTELRKKSKVYLAHLLCAIHWHVAENELLSALSGSAKEAQHNVQKIKLSDQWLSEHKHQAINFSKTWVDHFKCNQQKNVTPRLFNQAMKFIEQPQEKSMLFDFACSVLVDEKTAYTLNKELEGVQWSQI</sequence>
<reference evidence="1 3" key="1">
    <citation type="submission" date="2015-11" db="EMBL/GenBank/DDBJ databases">
        <title>Identification of large and diverse effector repertoires of 38 Legionella species.</title>
        <authorList>
            <person name="Burstein D."/>
            <person name="Amaro F."/>
            <person name="Zusman T."/>
            <person name="Lifshitz Z."/>
            <person name="Cohen O."/>
            <person name="Gilbert J.A."/>
            <person name="Pupko T."/>
            <person name="Shuman H.A."/>
            <person name="Segal G."/>
        </authorList>
    </citation>
    <scope>NUCLEOTIDE SEQUENCE [LARGE SCALE GENOMIC DNA]</scope>
    <source>
        <strain evidence="1 3">1762-AUS-E</strain>
    </source>
</reference>
<proteinExistence type="predicted"/>
<evidence type="ECO:0000313" key="3">
    <source>
        <dbReference type="Proteomes" id="UP000054859"/>
    </source>
</evidence>
<dbReference type="AlphaFoldDB" id="A0A0W0R0J7"/>
<dbReference type="Proteomes" id="UP000281170">
    <property type="component" value="Plasmid 24"/>
</dbReference>
<dbReference type="RefSeq" id="WP_058462958.1">
    <property type="nucleotide sequence ID" value="NZ_CAAAHS010000001.1"/>
</dbReference>
<name>A0A0W0R0J7_9GAMM</name>
<gene>
    <name evidence="1" type="ORF">Lade_1892</name>
    <name evidence="2" type="ORF">NCTC12735_01712</name>
</gene>
<dbReference type="KEGG" id="ladl:NCTC12735_01712"/>
<dbReference type="Gene3D" id="3.40.50.150">
    <property type="entry name" value="Vaccinia Virus protein VP39"/>
    <property type="match status" value="1"/>
</dbReference>
<evidence type="ECO:0000313" key="2">
    <source>
        <dbReference type="EMBL" id="VEH86066.1"/>
    </source>
</evidence>
<dbReference type="EMBL" id="LR134433">
    <property type="protein sequence ID" value="VEH86066.1"/>
    <property type="molecule type" value="Genomic_DNA"/>
</dbReference>
<geneLocation type="plasmid" evidence="2 4">
    <name>24</name>
</geneLocation>
<protein>
    <recommendedName>
        <fullName evidence="5">Type I restriction-modification system methyltransferase subunit</fullName>
    </recommendedName>
</protein>
<dbReference type="STRING" id="45056.Lade_1892"/>
<evidence type="ECO:0000313" key="1">
    <source>
        <dbReference type="EMBL" id="KTC64598.1"/>
    </source>
</evidence>
<dbReference type="InterPro" id="IPR029063">
    <property type="entry name" value="SAM-dependent_MTases_sf"/>
</dbReference>
<dbReference type="EMBL" id="LNKA01000019">
    <property type="protein sequence ID" value="KTC64598.1"/>
    <property type="molecule type" value="Genomic_DNA"/>
</dbReference>